<dbReference type="InterPro" id="IPR000859">
    <property type="entry name" value="CUB_dom"/>
</dbReference>
<feature type="domain" description="CUB" evidence="4">
    <location>
        <begin position="34"/>
        <end position="144"/>
    </location>
</feature>
<accession>A0ABM0MPQ0</accession>
<dbReference type="CDD" id="cd00041">
    <property type="entry name" value="CUB"/>
    <property type="match status" value="1"/>
</dbReference>
<dbReference type="PROSITE" id="PS01180">
    <property type="entry name" value="CUB"/>
    <property type="match status" value="1"/>
</dbReference>
<dbReference type="RefSeq" id="XP_006821991.1">
    <property type="nucleotide sequence ID" value="XM_006821928.1"/>
</dbReference>
<dbReference type="InterPro" id="IPR035914">
    <property type="entry name" value="Sperma_CUB_dom_sf"/>
</dbReference>
<keyword evidence="2 3" id="KW-1015">Disulfide bond</keyword>
<dbReference type="PANTHER" id="PTHR24251">
    <property type="entry name" value="OVOCHYMASE-RELATED"/>
    <property type="match status" value="1"/>
</dbReference>
<sequence>MWCKRRERDHIWRDITYLLGFICLVFISGVDGSCSGRTVFENTWTGHITEGPGNYPMDVYCEWRIVAPDPLAKIMLNFTNFKSECTYDFLFIYDGNSFTSELIASFSGDTTPEPVVAYSGHMIIYLYSDTNYALDGVDANFYIQNCTNDCNGKGTCKDYQCDCQRGWKGDACQFESCPGNCGYDENRGQCLFILY</sequence>
<dbReference type="Pfam" id="PF00431">
    <property type="entry name" value="CUB"/>
    <property type="match status" value="1"/>
</dbReference>
<dbReference type="InterPro" id="IPR000742">
    <property type="entry name" value="EGF"/>
</dbReference>
<gene>
    <name evidence="6" type="primary">LOC102805779</name>
</gene>
<dbReference type="PROSITE" id="PS00022">
    <property type="entry name" value="EGF_1"/>
    <property type="match status" value="1"/>
</dbReference>
<dbReference type="GeneID" id="102805779"/>
<dbReference type="Pfam" id="PF23106">
    <property type="entry name" value="EGF_Teneurin"/>
    <property type="match status" value="1"/>
</dbReference>
<protein>
    <submittedName>
        <fullName evidence="6">Multiple epidermal growth factor-like domains protein 8-like</fullName>
    </submittedName>
</protein>
<evidence type="ECO:0000313" key="5">
    <source>
        <dbReference type="Proteomes" id="UP000694865"/>
    </source>
</evidence>
<dbReference type="SUPFAM" id="SSF49854">
    <property type="entry name" value="Spermadhesin, CUB domain"/>
    <property type="match status" value="1"/>
</dbReference>
<dbReference type="PROSITE" id="PS01186">
    <property type="entry name" value="EGF_2"/>
    <property type="match status" value="1"/>
</dbReference>
<dbReference type="Gene3D" id="2.10.25.10">
    <property type="entry name" value="Laminin"/>
    <property type="match status" value="1"/>
</dbReference>
<evidence type="ECO:0000256" key="1">
    <source>
        <dbReference type="ARBA" id="ARBA00022737"/>
    </source>
</evidence>
<organism evidence="5 6">
    <name type="scientific">Saccoglossus kowalevskii</name>
    <name type="common">Acorn worm</name>
    <dbReference type="NCBI Taxonomy" id="10224"/>
    <lineage>
        <taxon>Eukaryota</taxon>
        <taxon>Metazoa</taxon>
        <taxon>Hemichordata</taxon>
        <taxon>Enteropneusta</taxon>
        <taxon>Harrimaniidae</taxon>
        <taxon>Saccoglossus</taxon>
    </lineage>
</organism>
<evidence type="ECO:0000256" key="3">
    <source>
        <dbReference type="PROSITE-ProRule" id="PRU00059"/>
    </source>
</evidence>
<comment type="caution">
    <text evidence="3">Lacks conserved residue(s) required for the propagation of feature annotation.</text>
</comment>
<dbReference type="Proteomes" id="UP000694865">
    <property type="component" value="Unplaced"/>
</dbReference>
<proteinExistence type="predicted"/>
<keyword evidence="5" id="KW-1185">Reference proteome</keyword>
<reference evidence="6" key="1">
    <citation type="submission" date="2025-08" db="UniProtKB">
        <authorList>
            <consortium name="RefSeq"/>
        </authorList>
    </citation>
    <scope>IDENTIFICATION</scope>
    <source>
        <tissue evidence="6">Testes</tissue>
    </source>
</reference>
<dbReference type="Gene3D" id="2.60.120.290">
    <property type="entry name" value="Spermadhesin, CUB domain"/>
    <property type="match status" value="1"/>
</dbReference>
<feature type="disulfide bond" evidence="3">
    <location>
        <begin position="34"/>
        <end position="61"/>
    </location>
</feature>
<evidence type="ECO:0000256" key="2">
    <source>
        <dbReference type="ARBA" id="ARBA00023157"/>
    </source>
</evidence>
<evidence type="ECO:0000313" key="6">
    <source>
        <dbReference type="RefSeq" id="XP_006821991.1"/>
    </source>
</evidence>
<dbReference type="SMART" id="SM00042">
    <property type="entry name" value="CUB"/>
    <property type="match status" value="1"/>
</dbReference>
<evidence type="ECO:0000259" key="4">
    <source>
        <dbReference type="PROSITE" id="PS01180"/>
    </source>
</evidence>
<dbReference type="PANTHER" id="PTHR24251:SF50">
    <property type="entry name" value="ATTRACTIN-LIKE 1A"/>
    <property type="match status" value="1"/>
</dbReference>
<keyword evidence="1" id="KW-0677">Repeat</keyword>
<name>A0ABM0MPQ0_SACKO</name>